<reference evidence="1 2" key="1">
    <citation type="submission" date="2016-10" db="EMBL/GenBank/DDBJ databases">
        <authorList>
            <person name="Varghese N."/>
            <person name="Submissions S."/>
        </authorList>
    </citation>
    <scope>NUCLEOTIDE SEQUENCE [LARGE SCALE GENOMIC DNA]</scope>
    <source>
        <strain evidence="1 2">DSM 21822</strain>
    </source>
</reference>
<evidence type="ECO:0000313" key="1">
    <source>
        <dbReference type="EMBL" id="SFL04399.1"/>
    </source>
</evidence>
<name>A0A1I4EGP3_9HYPH</name>
<protein>
    <submittedName>
        <fullName evidence="1">Uncharacterized protein</fullName>
    </submittedName>
</protein>
<proteinExistence type="predicted"/>
<organism evidence="1 2">
    <name type="scientific">Neomesorhizobium albiziae</name>
    <dbReference type="NCBI Taxonomy" id="335020"/>
    <lineage>
        <taxon>Bacteria</taxon>
        <taxon>Pseudomonadati</taxon>
        <taxon>Pseudomonadota</taxon>
        <taxon>Alphaproteobacteria</taxon>
        <taxon>Hyphomicrobiales</taxon>
        <taxon>Phyllobacteriaceae</taxon>
        <taxon>Neomesorhizobium</taxon>
    </lineage>
</organism>
<sequence>MSFRLVRGCEPALISEHYKRRPRDEEVPEIAGRFQCKMAPSPQLRGKSILQSAVATFKTDISNYGDRYYVVVRCESGWATELASQRFALVVEVAHEANIQIYQQIRHRIQLRG</sequence>
<keyword evidence="2" id="KW-1185">Reference proteome</keyword>
<dbReference type="RefSeq" id="WP_244621902.1">
    <property type="nucleotide sequence ID" value="NZ_BSPE01000029.1"/>
</dbReference>
<dbReference type="Proteomes" id="UP000323300">
    <property type="component" value="Unassembled WGS sequence"/>
</dbReference>
<gene>
    <name evidence="1" type="ORF">SAMN04488498_1266</name>
</gene>
<dbReference type="EMBL" id="FOSL01000026">
    <property type="protein sequence ID" value="SFL04399.1"/>
    <property type="molecule type" value="Genomic_DNA"/>
</dbReference>
<accession>A0A1I4EGP3</accession>
<dbReference type="AlphaFoldDB" id="A0A1I4EGP3"/>
<evidence type="ECO:0000313" key="2">
    <source>
        <dbReference type="Proteomes" id="UP000323300"/>
    </source>
</evidence>